<keyword evidence="1" id="KW-0812">Transmembrane</keyword>
<name>X1Q459_9ZZZZ</name>
<gene>
    <name evidence="2" type="ORF">S06H3_46072</name>
</gene>
<evidence type="ECO:0000256" key="1">
    <source>
        <dbReference type="SAM" id="Phobius"/>
    </source>
</evidence>
<accession>X1Q459</accession>
<dbReference type="AlphaFoldDB" id="X1Q459"/>
<comment type="caution">
    <text evidence="2">The sequence shown here is derived from an EMBL/GenBank/DDBJ whole genome shotgun (WGS) entry which is preliminary data.</text>
</comment>
<organism evidence="2">
    <name type="scientific">marine sediment metagenome</name>
    <dbReference type="NCBI Taxonomy" id="412755"/>
    <lineage>
        <taxon>unclassified sequences</taxon>
        <taxon>metagenomes</taxon>
        <taxon>ecological metagenomes</taxon>
    </lineage>
</organism>
<reference evidence="2" key="1">
    <citation type="journal article" date="2014" name="Front. Microbiol.">
        <title>High frequency of phylogenetically diverse reductive dehalogenase-homologous genes in deep subseafloor sedimentary metagenomes.</title>
        <authorList>
            <person name="Kawai M."/>
            <person name="Futagami T."/>
            <person name="Toyoda A."/>
            <person name="Takaki Y."/>
            <person name="Nishi S."/>
            <person name="Hori S."/>
            <person name="Arai W."/>
            <person name="Tsubouchi T."/>
            <person name="Morono Y."/>
            <person name="Uchiyama I."/>
            <person name="Ito T."/>
            <person name="Fujiyama A."/>
            <person name="Inagaki F."/>
            <person name="Takami H."/>
        </authorList>
    </citation>
    <scope>NUCLEOTIDE SEQUENCE</scope>
    <source>
        <strain evidence="2">Expedition CK06-06</strain>
    </source>
</reference>
<feature type="transmembrane region" description="Helical" evidence="1">
    <location>
        <begin position="6"/>
        <end position="27"/>
    </location>
</feature>
<keyword evidence="1" id="KW-1133">Transmembrane helix</keyword>
<keyword evidence="1" id="KW-0472">Membrane</keyword>
<protein>
    <submittedName>
        <fullName evidence="2">Uncharacterized protein</fullName>
    </submittedName>
</protein>
<sequence>MEIDLNVVMIVIVSTLSSIYGASKYYVFRASENRKQREHLQSTSDDIIANDFLNDEKFIDLG</sequence>
<dbReference type="EMBL" id="BARV01028829">
    <property type="protein sequence ID" value="GAI38019.1"/>
    <property type="molecule type" value="Genomic_DNA"/>
</dbReference>
<proteinExistence type="predicted"/>
<evidence type="ECO:0000313" key="2">
    <source>
        <dbReference type="EMBL" id="GAI38019.1"/>
    </source>
</evidence>